<dbReference type="RefSeq" id="WP_296929931.1">
    <property type="nucleotide sequence ID" value="NZ_JAUSQL010000001.1"/>
</dbReference>
<reference evidence="1 2" key="1">
    <citation type="submission" date="2023-07" db="EMBL/GenBank/DDBJ databases">
        <title>Sequencing the genomes of 1000 actinobacteria strains.</title>
        <authorList>
            <person name="Klenk H.-P."/>
        </authorList>
    </citation>
    <scope>NUCLEOTIDE SEQUENCE [LARGE SCALE GENOMIC DNA]</scope>
    <source>
        <strain evidence="1 2">DSM 19515</strain>
    </source>
</reference>
<proteinExistence type="predicted"/>
<accession>A0ABT9PFT3</accession>
<dbReference type="EMBL" id="JAUSQL010000001">
    <property type="protein sequence ID" value="MDP9831567.1"/>
    <property type="molecule type" value="Genomic_DNA"/>
</dbReference>
<gene>
    <name evidence="1" type="ORF">J2S45_000246</name>
</gene>
<name>A0ABT9PFT3_9ACTO</name>
<sequence length="59" mass="6470">MGGDEAPDRGAGRRRGGAFLNVQPIFGELAKDPAFRRDYLAAFEVIRDHGVRAPLEKMA</sequence>
<organism evidence="1 2">
    <name type="scientific">Trueperella abortisuis</name>
    <dbReference type="NCBI Taxonomy" id="445930"/>
    <lineage>
        <taxon>Bacteria</taxon>
        <taxon>Bacillati</taxon>
        <taxon>Actinomycetota</taxon>
        <taxon>Actinomycetes</taxon>
        <taxon>Actinomycetales</taxon>
        <taxon>Actinomycetaceae</taxon>
        <taxon>Trueperella</taxon>
    </lineage>
</organism>
<keyword evidence="2" id="KW-1185">Reference proteome</keyword>
<dbReference type="Proteomes" id="UP001230145">
    <property type="component" value="Unassembled WGS sequence"/>
</dbReference>
<evidence type="ECO:0000313" key="2">
    <source>
        <dbReference type="Proteomes" id="UP001230145"/>
    </source>
</evidence>
<evidence type="ECO:0000313" key="1">
    <source>
        <dbReference type="EMBL" id="MDP9831567.1"/>
    </source>
</evidence>
<comment type="caution">
    <text evidence="1">The sequence shown here is derived from an EMBL/GenBank/DDBJ whole genome shotgun (WGS) entry which is preliminary data.</text>
</comment>
<protein>
    <submittedName>
        <fullName evidence="1">Uncharacterized protein</fullName>
    </submittedName>
</protein>